<dbReference type="AlphaFoldDB" id="A0A0C2UG09"/>
<evidence type="ECO:0000313" key="3">
    <source>
        <dbReference type="Proteomes" id="UP000031971"/>
    </source>
</evidence>
<feature type="region of interest" description="Disordered" evidence="1">
    <location>
        <begin position="152"/>
        <end position="171"/>
    </location>
</feature>
<sequence length="190" mass="20168">MAHPSILSVALANLQKSHEFLLKILDACGNIPGAPGAASDQEMMAAIAHLAHLTESVIQEGEYARENGGDFVAADIFSETAPDTQASLLQAPPADDKMLRLRVILQICLEQSERNWLQAKRLKSENAALRRGMKQVAADVAAARSMLPPVAAAAPRPAPAPAPITAARPSPAAMPMTVTRLAGQQKLRLK</sequence>
<gene>
    <name evidence="2" type="ORF">CCC_02539</name>
</gene>
<evidence type="ECO:0000313" key="2">
    <source>
        <dbReference type="EMBL" id="KIM00458.1"/>
    </source>
</evidence>
<dbReference type="OrthoDB" id="7346253at2"/>
<protein>
    <submittedName>
        <fullName evidence="2">Uncharacterized protein</fullName>
    </submittedName>
</protein>
<dbReference type="RefSeq" id="WP_009867584.1">
    <property type="nucleotide sequence ID" value="NZ_JXSL01000013.1"/>
</dbReference>
<name>A0A0C2UG09_PARME</name>
<proteinExistence type="predicted"/>
<reference evidence="2 3" key="1">
    <citation type="submission" date="2015-01" db="EMBL/GenBank/DDBJ databases">
        <title>Genome Sequence of Magnetospirillum magnetotacticum Strain MS-1.</title>
        <authorList>
            <person name="Marinov G.K."/>
            <person name="Smalley M.D."/>
            <person name="DeSalvo G."/>
        </authorList>
    </citation>
    <scope>NUCLEOTIDE SEQUENCE [LARGE SCALE GENOMIC DNA]</scope>
    <source>
        <strain evidence="2 3">MS-1</strain>
    </source>
</reference>
<organism evidence="2 3">
    <name type="scientific">Paramagnetospirillum magnetotacticum MS-1</name>
    <dbReference type="NCBI Taxonomy" id="272627"/>
    <lineage>
        <taxon>Bacteria</taxon>
        <taxon>Pseudomonadati</taxon>
        <taxon>Pseudomonadota</taxon>
        <taxon>Alphaproteobacteria</taxon>
        <taxon>Rhodospirillales</taxon>
        <taxon>Magnetospirillaceae</taxon>
        <taxon>Paramagnetospirillum</taxon>
    </lineage>
</organism>
<keyword evidence="3" id="KW-1185">Reference proteome</keyword>
<comment type="caution">
    <text evidence="2">The sequence shown here is derived from an EMBL/GenBank/DDBJ whole genome shotgun (WGS) entry which is preliminary data.</text>
</comment>
<evidence type="ECO:0000256" key="1">
    <source>
        <dbReference type="SAM" id="MobiDB-lite"/>
    </source>
</evidence>
<dbReference type="EMBL" id="JXSL01000013">
    <property type="protein sequence ID" value="KIM00458.1"/>
    <property type="molecule type" value="Genomic_DNA"/>
</dbReference>
<dbReference type="Proteomes" id="UP000031971">
    <property type="component" value="Unassembled WGS sequence"/>
</dbReference>
<accession>A0A0C2UG09</accession>